<dbReference type="PROSITE" id="PS50157">
    <property type="entry name" value="ZINC_FINGER_C2H2_2"/>
    <property type="match status" value="1"/>
</dbReference>
<dbReference type="OrthoDB" id="4845755at2759"/>
<feature type="region of interest" description="Disordered" evidence="11">
    <location>
        <begin position="570"/>
        <end position="598"/>
    </location>
</feature>
<dbReference type="InterPro" id="IPR036236">
    <property type="entry name" value="Znf_C2H2_sf"/>
</dbReference>
<feature type="compositionally biased region" description="Low complexity" evidence="11">
    <location>
        <begin position="639"/>
        <end position="651"/>
    </location>
</feature>
<dbReference type="Proteomes" id="UP000002358">
    <property type="component" value="Chromosome 3"/>
</dbReference>
<evidence type="ECO:0000313" key="15">
    <source>
        <dbReference type="Proteomes" id="UP000002358"/>
    </source>
</evidence>
<dbReference type="PANTHER" id="PTHR46105">
    <property type="entry name" value="AGAP004733-PA"/>
    <property type="match status" value="1"/>
</dbReference>
<dbReference type="RefSeq" id="XP_031783386.1">
    <property type="nucleotide sequence ID" value="XM_031927526.2"/>
</dbReference>
<dbReference type="InParanoid" id="A0A7M7QA08"/>
<proteinExistence type="predicted"/>
<dbReference type="Gene3D" id="3.30.160.60">
    <property type="entry name" value="Classic Zinc Finger"/>
    <property type="match status" value="1"/>
</dbReference>
<feature type="region of interest" description="Disordered" evidence="11">
    <location>
        <begin position="210"/>
        <end position="242"/>
    </location>
</feature>
<feature type="compositionally biased region" description="Low complexity" evidence="11">
    <location>
        <begin position="664"/>
        <end position="690"/>
    </location>
</feature>
<feature type="compositionally biased region" description="Low complexity" evidence="11">
    <location>
        <begin position="305"/>
        <end position="314"/>
    </location>
</feature>
<evidence type="ECO:0000256" key="8">
    <source>
        <dbReference type="ARBA" id="ARBA00023163"/>
    </source>
</evidence>
<keyword evidence="15" id="KW-1185">Reference proteome</keyword>
<dbReference type="InterPro" id="IPR011333">
    <property type="entry name" value="SKP1/BTB/POZ_sf"/>
</dbReference>
<dbReference type="PANTHER" id="PTHR46105:SF5">
    <property type="entry name" value="ZINC FINGER AND BTB DOMAIN-CONTAINING PROTEIN 44 ISOFORM X1"/>
    <property type="match status" value="1"/>
</dbReference>
<protein>
    <submittedName>
        <fullName evidence="14">Uncharacterized protein</fullName>
    </submittedName>
</protein>
<dbReference type="SMART" id="SM00225">
    <property type="entry name" value="BTB"/>
    <property type="match status" value="1"/>
</dbReference>
<evidence type="ECO:0000256" key="10">
    <source>
        <dbReference type="PROSITE-ProRule" id="PRU00042"/>
    </source>
</evidence>
<comment type="subcellular location">
    <subcellularLocation>
        <location evidence="1">Nucleus</location>
    </subcellularLocation>
</comment>
<dbReference type="AlphaFoldDB" id="A0A7M7QA08"/>
<dbReference type="Gene3D" id="3.30.710.10">
    <property type="entry name" value="Potassium Channel Kv1.1, Chain A"/>
    <property type="match status" value="1"/>
</dbReference>
<feature type="region of interest" description="Disordered" evidence="11">
    <location>
        <begin position="497"/>
        <end position="541"/>
    </location>
</feature>
<evidence type="ECO:0000256" key="2">
    <source>
        <dbReference type="ARBA" id="ARBA00022723"/>
    </source>
</evidence>
<dbReference type="GO" id="GO:0005634">
    <property type="term" value="C:nucleus"/>
    <property type="evidence" value="ECO:0007669"/>
    <property type="project" value="UniProtKB-SubCell"/>
</dbReference>
<reference evidence="14" key="1">
    <citation type="submission" date="2021-01" db="UniProtKB">
        <authorList>
            <consortium name="EnsemblMetazoa"/>
        </authorList>
    </citation>
    <scope>IDENTIFICATION</scope>
</reference>
<evidence type="ECO:0000256" key="4">
    <source>
        <dbReference type="ARBA" id="ARBA00022771"/>
    </source>
</evidence>
<dbReference type="SUPFAM" id="SSF54695">
    <property type="entry name" value="POZ domain"/>
    <property type="match status" value="1"/>
</dbReference>
<feature type="domain" description="C2H2-type" evidence="13">
    <location>
        <begin position="611"/>
        <end position="639"/>
    </location>
</feature>
<evidence type="ECO:0000256" key="1">
    <source>
        <dbReference type="ARBA" id="ARBA00004123"/>
    </source>
</evidence>
<feature type="region of interest" description="Disordered" evidence="11">
    <location>
        <begin position="638"/>
        <end position="690"/>
    </location>
</feature>
<keyword evidence="3" id="KW-0677">Repeat</keyword>
<dbReference type="GeneID" id="103316149"/>
<dbReference type="InterPro" id="IPR050457">
    <property type="entry name" value="ZnFinger_BTB_dom_contain"/>
</dbReference>
<feature type="region of interest" description="Disordered" evidence="11">
    <location>
        <begin position="300"/>
        <end position="434"/>
    </location>
</feature>
<keyword evidence="4 10" id="KW-0863">Zinc-finger</keyword>
<dbReference type="InterPro" id="IPR000210">
    <property type="entry name" value="BTB/POZ_dom"/>
</dbReference>
<feature type="compositionally biased region" description="Pro residues" evidence="11">
    <location>
        <begin position="214"/>
        <end position="223"/>
    </location>
</feature>
<dbReference type="EnsemblMetazoa" id="XM_031927526">
    <property type="protein sequence ID" value="XP_031783386"/>
    <property type="gene ID" value="LOC103316149"/>
</dbReference>
<dbReference type="GO" id="GO:0000981">
    <property type="term" value="F:DNA-binding transcription factor activity, RNA polymerase II-specific"/>
    <property type="evidence" value="ECO:0007669"/>
    <property type="project" value="TreeGrafter"/>
</dbReference>
<feature type="compositionally biased region" description="Basic and acidic residues" evidence="11">
    <location>
        <begin position="500"/>
        <end position="509"/>
    </location>
</feature>
<keyword evidence="9" id="KW-0539">Nucleus</keyword>
<dbReference type="SUPFAM" id="SSF57667">
    <property type="entry name" value="beta-beta-alpha zinc fingers"/>
    <property type="match status" value="1"/>
</dbReference>
<evidence type="ECO:0000256" key="11">
    <source>
        <dbReference type="SAM" id="MobiDB-lite"/>
    </source>
</evidence>
<dbReference type="SMART" id="SM00355">
    <property type="entry name" value="ZnF_C2H2"/>
    <property type="match status" value="2"/>
</dbReference>
<evidence type="ECO:0000256" key="3">
    <source>
        <dbReference type="ARBA" id="ARBA00022737"/>
    </source>
</evidence>
<keyword evidence="7" id="KW-0238">DNA-binding</keyword>
<evidence type="ECO:0000256" key="9">
    <source>
        <dbReference type="ARBA" id="ARBA00023242"/>
    </source>
</evidence>
<feature type="domain" description="BTB" evidence="12">
    <location>
        <begin position="89"/>
        <end position="175"/>
    </location>
</feature>
<dbReference type="GO" id="GO:0000978">
    <property type="term" value="F:RNA polymerase II cis-regulatory region sequence-specific DNA binding"/>
    <property type="evidence" value="ECO:0007669"/>
    <property type="project" value="TreeGrafter"/>
</dbReference>
<evidence type="ECO:0000259" key="12">
    <source>
        <dbReference type="PROSITE" id="PS50097"/>
    </source>
</evidence>
<evidence type="ECO:0000259" key="13">
    <source>
        <dbReference type="PROSITE" id="PS50157"/>
    </source>
</evidence>
<evidence type="ECO:0000256" key="5">
    <source>
        <dbReference type="ARBA" id="ARBA00022833"/>
    </source>
</evidence>
<keyword evidence="8" id="KW-0804">Transcription</keyword>
<feature type="compositionally biased region" description="Low complexity" evidence="11">
    <location>
        <begin position="224"/>
        <end position="239"/>
    </location>
</feature>
<evidence type="ECO:0000313" key="14">
    <source>
        <dbReference type="EnsemblMetazoa" id="XP_031783386"/>
    </source>
</evidence>
<keyword evidence="5" id="KW-0862">Zinc</keyword>
<feature type="compositionally biased region" description="Low complexity" evidence="11">
    <location>
        <begin position="324"/>
        <end position="344"/>
    </location>
</feature>
<name>A0A7M7QA08_NASVI</name>
<organism evidence="14 15">
    <name type="scientific">Nasonia vitripennis</name>
    <name type="common">Parasitic wasp</name>
    <dbReference type="NCBI Taxonomy" id="7425"/>
    <lineage>
        <taxon>Eukaryota</taxon>
        <taxon>Metazoa</taxon>
        <taxon>Ecdysozoa</taxon>
        <taxon>Arthropoda</taxon>
        <taxon>Hexapoda</taxon>
        <taxon>Insecta</taxon>
        <taxon>Pterygota</taxon>
        <taxon>Neoptera</taxon>
        <taxon>Endopterygota</taxon>
        <taxon>Hymenoptera</taxon>
        <taxon>Apocrita</taxon>
        <taxon>Proctotrupomorpha</taxon>
        <taxon>Chalcidoidea</taxon>
        <taxon>Pteromalidae</taxon>
        <taxon>Pteromalinae</taxon>
        <taxon>Nasonia</taxon>
    </lineage>
</organism>
<sequence length="690" mass="73809">MNGGARAGSLRGAATSGVQITTANATRRSCQRVSREFAALGDASIETRRTTSEDSALPGYFTAQKRMYSIYRAWFGGEDYPRLEALSPPDTLVRVGNEGEYHFVAHRSVLAAHSGYLKALLAATAAGTAADGATTAAHDGASPIIASVAVPSTIGGEAFAPLLNYMYTGRLEVTLDNIYTVLLATHLLHMPGALEECRAALLRLRAPLAVPPTSSSPPPPPPLSSQSSQSSRQQPQPGSVLRPVPNRLLGPAFCWPPAAASAGHLYPPRHLELPHLPALQLPPAISVLPAPIIHKTTLPYGTKESSVSPASSASQHRRSRSRSRSASPELVVASSSASSITHRSSNSDDQQPTGGNVAPRQPSPSISSERISVGDSGGSVQQLQSQPKRRKTSQQQPGSSGSRQRQNSRSGRSGNPETSSSSSRAAGSSAGTMQTPGVVYDVACCDGPVKFHRVLNENYAPPTAQASAGQQHRSLVPQCNGRSANCRDVDVGSPSLSNCRENDENDRHQLAQQSSTPSNSSANSNSSSNAENQQRSGNNSGGGSYTCGYCRHTFKSQYCYRKHASRHLLPTDSGEGAERPLLVQPPRQTPPAQPESKKREVRLLDLNVQYYPCKICGSKFPSYYFVHKHRKLCHANVDEQQQPESQSRSSSANGSVDEPVKTGQQQQQQQQQQPSTSENVQQQQQQQQLA</sequence>
<keyword evidence="2" id="KW-0479">Metal-binding</keyword>
<accession>A0A7M7QA08</accession>
<dbReference type="KEGG" id="nvi:103316149"/>
<feature type="compositionally biased region" description="Low complexity" evidence="11">
    <location>
        <begin position="393"/>
        <end position="431"/>
    </location>
</feature>
<dbReference type="PROSITE" id="PS00028">
    <property type="entry name" value="ZINC_FINGER_C2H2_1"/>
    <property type="match status" value="2"/>
</dbReference>
<dbReference type="InterPro" id="IPR013087">
    <property type="entry name" value="Znf_C2H2_type"/>
</dbReference>
<keyword evidence="6" id="KW-0805">Transcription regulation</keyword>
<dbReference type="Pfam" id="PF00651">
    <property type="entry name" value="BTB"/>
    <property type="match status" value="1"/>
</dbReference>
<evidence type="ECO:0000256" key="7">
    <source>
        <dbReference type="ARBA" id="ARBA00023125"/>
    </source>
</evidence>
<feature type="compositionally biased region" description="Low complexity" evidence="11">
    <location>
        <begin position="511"/>
        <end position="538"/>
    </location>
</feature>
<dbReference type="CDD" id="cd18186">
    <property type="entry name" value="BTB_POZ_ZBTB_KLHL-like"/>
    <property type="match status" value="1"/>
</dbReference>
<evidence type="ECO:0000256" key="6">
    <source>
        <dbReference type="ARBA" id="ARBA00023015"/>
    </source>
</evidence>
<dbReference type="GO" id="GO:0008270">
    <property type="term" value="F:zinc ion binding"/>
    <property type="evidence" value="ECO:0007669"/>
    <property type="project" value="UniProtKB-KW"/>
</dbReference>
<dbReference type="PROSITE" id="PS50097">
    <property type="entry name" value="BTB"/>
    <property type="match status" value="1"/>
</dbReference>